<evidence type="ECO:0000256" key="2">
    <source>
        <dbReference type="ARBA" id="ARBA00022490"/>
    </source>
</evidence>
<evidence type="ECO:0000259" key="7">
    <source>
        <dbReference type="Pfam" id="PF01709"/>
    </source>
</evidence>
<dbReference type="InterPro" id="IPR048300">
    <property type="entry name" value="TACO1_YebC-like_2nd/3rd_dom"/>
</dbReference>
<keyword evidence="4 6" id="KW-0238">DNA-binding</keyword>
<feature type="domain" description="TACO1/YebC-like second and third" evidence="7">
    <location>
        <begin position="68"/>
        <end position="228"/>
    </location>
</feature>
<sequence>MFARWNKMAKIFTRISKDIAIAVKAGGPSPDNNPALRRAFQNARAANMPKDKVEAAIKRASGQDAKEYEVVLYEGYAPHGIAVMVETATDNVVRTVANIRMHFKDWGGNMGNSGSVAYMFQRMGVFRLAPEGLDLEALELDLIDHGLQEMGEGTGEKGEKQVIIRCAFNDFGQLQSAIEARGIHPLSSESEYIAQNLLELPEDKAKEVLELVDALEQDEDVQRVFHNLA</sequence>
<keyword evidence="5 6" id="KW-0804">Transcription</keyword>
<dbReference type="SUPFAM" id="SSF75625">
    <property type="entry name" value="YebC-like"/>
    <property type="match status" value="1"/>
</dbReference>
<dbReference type="Gene3D" id="1.10.10.200">
    <property type="match status" value="1"/>
</dbReference>
<dbReference type="Pfam" id="PF20772">
    <property type="entry name" value="TACO1_YebC_N"/>
    <property type="match status" value="1"/>
</dbReference>
<dbReference type="EMBL" id="CP011509">
    <property type="protein sequence ID" value="AKJ04275.1"/>
    <property type="molecule type" value="Genomic_DNA"/>
</dbReference>
<dbReference type="KEGG" id="age:AA314_05901"/>
<name>A0AAC8TFW9_9BACT</name>
<evidence type="ECO:0000313" key="10">
    <source>
        <dbReference type="Proteomes" id="UP000035579"/>
    </source>
</evidence>
<evidence type="ECO:0000259" key="8">
    <source>
        <dbReference type="Pfam" id="PF20772"/>
    </source>
</evidence>
<dbReference type="PANTHER" id="PTHR12532">
    <property type="entry name" value="TRANSLATIONAL ACTIVATOR OF CYTOCHROME C OXIDASE 1"/>
    <property type="match status" value="1"/>
</dbReference>
<dbReference type="GO" id="GO:0005829">
    <property type="term" value="C:cytosol"/>
    <property type="evidence" value="ECO:0007669"/>
    <property type="project" value="TreeGrafter"/>
</dbReference>
<reference evidence="9 10" key="1">
    <citation type="submission" date="2015-05" db="EMBL/GenBank/DDBJ databases">
        <title>Genome assembly of Archangium gephyra DSM 2261.</title>
        <authorList>
            <person name="Sharma G."/>
            <person name="Subramanian S."/>
        </authorList>
    </citation>
    <scope>NUCLEOTIDE SEQUENCE [LARGE SCALE GENOMIC DNA]</scope>
    <source>
        <strain evidence="9 10">DSM 2261</strain>
    </source>
</reference>
<dbReference type="InterPro" id="IPR002876">
    <property type="entry name" value="Transcrip_reg_TACO1-like"/>
</dbReference>
<protein>
    <recommendedName>
        <fullName evidence="6">Probable transcriptional regulatory protein AA314_05901</fullName>
    </recommendedName>
</protein>
<dbReference type="InterPro" id="IPR029072">
    <property type="entry name" value="YebC-like"/>
</dbReference>
<keyword evidence="3 6" id="KW-0805">Transcription regulation</keyword>
<dbReference type="Gene3D" id="3.30.70.980">
    <property type="match status" value="2"/>
</dbReference>
<gene>
    <name evidence="9" type="ORF">AA314_05901</name>
</gene>
<dbReference type="Proteomes" id="UP000035579">
    <property type="component" value="Chromosome"/>
</dbReference>
<dbReference type="Pfam" id="PF01709">
    <property type="entry name" value="Transcrip_reg"/>
    <property type="match status" value="1"/>
</dbReference>
<comment type="similarity">
    <text evidence="1 6">Belongs to the TACO1 family.</text>
</comment>
<proteinExistence type="inferred from homology"/>
<evidence type="ECO:0000256" key="6">
    <source>
        <dbReference type="HAMAP-Rule" id="MF_00693"/>
    </source>
</evidence>
<keyword evidence="2 6" id="KW-0963">Cytoplasm</keyword>
<comment type="subcellular location">
    <subcellularLocation>
        <location evidence="6">Cytoplasm</location>
    </subcellularLocation>
</comment>
<dbReference type="GO" id="GO:0003677">
    <property type="term" value="F:DNA binding"/>
    <property type="evidence" value="ECO:0007669"/>
    <property type="project" value="UniProtKB-UniRule"/>
</dbReference>
<evidence type="ECO:0000256" key="3">
    <source>
        <dbReference type="ARBA" id="ARBA00023015"/>
    </source>
</evidence>
<feature type="domain" description="TACO1/YebC-like N-terminal" evidence="8">
    <location>
        <begin position="3"/>
        <end position="63"/>
    </location>
</feature>
<evidence type="ECO:0000313" key="9">
    <source>
        <dbReference type="EMBL" id="AKJ04275.1"/>
    </source>
</evidence>
<dbReference type="AlphaFoldDB" id="A0AAC8TFW9"/>
<dbReference type="NCBIfam" id="TIGR01033">
    <property type="entry name" value="YebC/PmpR family DNA-binding transcriptional regulator"/>
    <property type="match status" value="1"/>
</dbReference>
<dbReference type="InterPro" id="IPR026564">
    <property type="entry name" value="Transcrip_reg_TACO1-like_dom3"/>
</dbReference>
<accession>A0AAC8TFW9</accession>
<organism evidence="9 10">
    <name type="scientific">Archangium gephyra</name>
    <dbReference type="NCBI Taxonomy" id="48"/>
    <lineage>
        <taxon>Bacteria</taxon>
        <taxon>Pseudomonadati</taxon>
        <taxon>Myxococcota</taxon>
        <taxon>Myxococcia</taxon>
        <taxon>Myxococcales</taxon>
        <taxon>Cystobacterineae</taxon>
        <taxon>Archangiaceae</taxon>
        <taxon>Archangium</taxon>
    </lineage>
</organism>
<dbReference type="InterPro" id="IPR017856">
    <property type="entry name" value="Integrase-like_N"/>
</dbReference>
<dbReference type="NCBIfam" id="NF009044">
    <property type="entry name" value="PRK12378.1"/>
    <property type="match status" value="1"/>
</dbReference>
<dbReference type="GO" id="GO:0006355">
    <property type="term" value="P:regulation of DNA-templated transcription"/>
    <property type="evidence" value="ECO:0007669"/>
    <property type="project" value="UniProtKB-UniRule"/>
</dbReference>
<dbReference type="InterPro" id="IPR049083">
    <property type="entry name" value="TACO1_YebC_N"/>
</dbReference>
<dbReference type="PANTHER" id="PTHR12532:SF6">
    <property type="entry name" value="TRANSCRIPTIONAL REGULATORY PROTEIN YEBC-RELATED"/>
    <property type="match status" value="1"/>
</dbReference>
<dbReference type="HAMAP" id="MF_00693">
    <property type="entry name" value="Transcrip_reg_TACO1"/>
    <property type="match status" value="1"/>
</dbReference>
<evidence type="ECO:0000256" key="5">
    <source>
        <dbReference type="ARBA" id="ARBA00023163"/>
    </source>
</evidence>
<evidence type="ECO:0000256" key="1">
    <source>
        <dbReference type="ARBA" id="ARBA00008724"/>
    </source>
</evidence>
<evidence type="ECO:0000256" key="4">
    <source>
        <dbReference type="ARBA" id="ARBA00023125"/>
    </source>
</evidence>
<dbReference type="FunFam" id="1.10.10.200:FF:000004">
    <property type="entry name" value="Probable transcriptional regulatory protein BSBG_02618"/>
    <property type="match status" value="1"/>
</dbReference>